<dbReference type="Proteomes" id="UP000009222">
    <property type="component" value="Chromosome"/>
</dbReference>
<dbReference type="PROSITE" id="PS51257">
    <property type="entry name" value="PROKAR_LIPOPROTEIN"/>
    <property type="match status" value="1"/>
</dbReference>
<keyword evidence="3" id="KW-1185">Reference proteome</keyword>
<name>F5YDH9_LEAAZ</name>
<keyword evidence="1" id="KW-0732">Signal</keyword>
<dbReference type="eggNOG" id="ENOG5031D96">
    <property type="taxonomic scope" value="Bacteria"/>
</dbReference>
<keyword evidence="2" id="KW-0449">Lipoprotein</keyword>
<dbReference type="STRING" id="545695.TREAZ_0347"/>
<evidence type="ECO:0000313" key="3">
    <source>
        <dbReference type="Proteomes" id="UP000009222"/>
    </source>
</evidence>
<dbReference type="KEGG" id="taz:TREAZ_0347"/>
<dbReference type="SUPFAM" id="SSF63825">
    <property type="entry name" value="YWTD domain"/>
    <property type="match status" value="1"/>
</dbReference>
<reference evidence="3" key="1">
    <citation type="submission" date="2009-12" db="EMBL/GenBank/DDBJ databases">
        <title>Complete sequence of Treponema azotonutricium strain ZAS-9.</title>
        <authorList>
            <person name="Tetu S.G."/>
            <person name="Matson E."/>
            <person name="Ren Q."/>
            <person name="Seshadri R."/>
            <person name="Elbourne L."/>
            <person name="Hassan K.A."/>
            <person name="Durkin A."/>
            <person name="Radune D."/>
            <person name="Mohamoud Y."/>
            <person name="Shay R."/>
            <person name="Jin S."/>
            <person name="Zhang X."/>
            <person name="Lucey K."/>
            <person name="Ballor N.R."/>
            <person name="Ottesen E."/>
            <person name="Rosenthal R."/>
            <person name="Allen A."/>
            <person name="Leadbetter J.R."/>
            <person name="Paulsen I.T."/>
        </authorList>
    </citation>
    <scope>NUCLEOTIDE SEQUENCE [LARGE SCALE GENOMIC DNA]</scope>
    <source>
        <strain evidence="3">ATCC BAA-888 / DSM 13862 / ZAS-9</strain>
    </source>
</reference>
<dbReference type="InParanoid" id="F5YDH9"/>
<dbReference type="AlphaFoldDB" id="F5YDH9"/>
<dbReference type="RefSeq" id="WP_015711593.1">
    <property type="nucleotide sequence ID" value="NC_015577.1"/>
</dbReference>
<protein>
    <submittedName>
        <fullName evidence="2">Putative lipoprotein</fullName>
    </submittedName>
</protein>
<reference evidence="2 3" key="2">
    <citation type="journal article" date="2011" name="ISME J.">
        <title>RNA-seq reveals cooperative metabolic interactions between two termite-gut spirochete species in co-culture.</title>
        <authorList>
            <person name="Rosenthal A.Z."/>
            <person name="Matson E.G."/>
            <person name="Eldar A."/>
            <person name="Leadbetter J.R."/>
        </authorList>
    </citation>
    <scope>NUCLEOTIDE SEQUENCE [LARGE SCALE GENOMIC DNA]</scope>
    <source>
        <strain evidence="3">ATCC BAA-888 / DSM 13862 / ZAS-9</strain>
    </source>
</reference>
<dbReference type="HOGENOM" id="CLU_735557_0_0_12"/>
<feature type="chain" id="PRO_5003335126" evidence="1">
    <location>
        <begin position="28"/>
        <end position="376"/>
    </location>
</feature>
<dbReference type="EMBL" id="CP001841">
    <property type="protein sequence ID" value="AEF82708.1"/>
    <property type="molecule type" value="Genomic_DNA"/>
</dbReference>
<accession>F5YDH9</accession>
<evidence type="ECO:0000256" key="1">
    <source>
        <dbReference type="SAM" id="SignalP"/>
    </source>
</evidence>
<organism evidence="2 3">
    <name type="scientific">Leadbettera azotonutricia (strain ATCC BAA-888 / DSM 13862 / ZAS-9)</name>
    <name type="common">Treponema azotonutricium</name>
    <dbReference type="NCBI Taxonomy" id="545695"/>
    <lineage>
        <taxon>Bacteria</taxon>
        <taxon>Pseudomonadati</taxon>
        <taxon>Spirochaetota</taxon>
        <taxon>Spirochaetia</taxon>
        <taxon>Spirochaetales</taxon>
        <taxon>Breznakiellaceae</taxon>
        <taxon>Leadbettera</taxon>
    </lineage>
</organism>
<proteinExistence type="predicted"/>
<gene>
    <name evidence="2" type="ordered locus">TREAZ_0347</name>
</gene>
<evidence type="ECO:0000313" key="2">
    <source>
        <dbReference type="EMBL" id="AEF82708.1"/>
    </source>
</evidence>
<feature type="signal peptide" evidence="1">
    <location>
        <begin position="1"/>
        <end position="27"/>
    </location>
</feature>
<dbReference type="OrthoDB" id="360690at2"/>
<sequence>MTKRFGGKLRAFAFLLPLIMALALSCAQDSIFSGIAAEQEPKDPRIAGTPANIVAIGNAVYAASIGSGTIHKYEGGWSTFGSNGGRVIGLASDGTDLYALTGGDRMNASLKKYPVSGETWSTIGKGDAEGFSLQYIYGAGERLFAGGSQGGNWKVFYTDGAADLQEVPDMPANSSSQLSGAAADGSGNFYIATFGNGIFITDLLSGTAQVAAGAQVTGILNVNGVITAVTRGGQILAYDGSDFIAISTGGPNYTGGMSIWKEYINTGTEVAPAGVWESKLLLLGMQSRSSYSKGYREIELDSAGKPFMPPIHVEVNSPGSIIPSSVALEDRKKYDASIARYSVFHILQVPREPVIFASTANNGLQSLRGGLWNAEE</sequence>